<dbReference type="SMART" id="SM01398">
    <property type="entry name" value="Cornichon"/>
    <property type="match status" value="1"/>
</dbReference>
<dbReference type="Pfam" id="PF03311">
    <property type="entry name" value="Cornichon"/>
    <property type="match status" value="1"/>
</dbReference>
<dbReference type="AlphaFoldDB" id="A0A0K9PW43"/>
<dbReference type="InterPro" id="IPR003377">
    <property type="entry name" value="Cornichon"/>
</dbReference>
<comment type="caution">
    <text evidence="7">The sequence shown here is derived from an EMBL/GenBank/DDBJ whole genome shotgun (WGS) entry which is preliminary data.</text>
</comment>
<comment type="similarity">
    <text evidence="2">Belongs to the cornichon family.</text>
</comment>
<keyword evidence="3 6" id="KW-0812">Transmembrane</keyword>
<evidence type="ECO:0000313" key="7">
    <source>
        <dbReference type="EMBL" id="KMZ73139.1"/>
    </source>
</evidence>
<feature type="transmembrane region" description="Helical" evidence="6">
    <location>
        <begin position="54"/>
        <end position="82"/>
    </location>
</feature>
<comment type="subcellular location">
    <subcellularLocation>
        <location evidence="1">Membrane</location>
        <topology evidence="1">Multi-pass membrane protein</topology>
    </subcellularLocation>
</comment>
<dbReference type="OMA" id="FAVFHVI"/>
<dbReference type="STRING" id="29655.A0A0K9PW43"/>
<proteinExistence type="inferred from homology"/>
<protein>
    <submittedName>
        <fullName evidence="7">ER-derived vesicles protein ERV14</fullName>
    </submittedName>
</protein>
<dbReference type="EMBL" id="LFYR01000601">
    <property type="protein sequence ID" value="KMZ73139.1"/>
    <property type="molecule type" value="Genomic_DNA"/>
</dbReference>
<dbReference type="Proteomes" id="UP000036987">
    <property type="component" value="Unassembled WGS sequence"/>
</dbReference>
<name>A0A0K9PW43_ZOSMR</name>
<evidence type="ECO:0000256" key="1">
    <source>
        <dbReference type="ARBA" id="ARBA00004141"/>
    </source>
</evidence>
<evidence type="ECO:0000256" key="2">
    <source>
        <dbReference type="ARBA" id="ARBA00010095"/>
    </source>
</evidence>
<keyword evidence="4 6" id="KW-1133">Transmembrane helix</keyword>
<evidence type="ECO:0000256" key="5">
    <source>
        <dbReference type="ARBA" id="ARBA00023136"/>
    </source>
</evidence>
<gene>
    <name evidence="7" type="ORF">ZOSMA_153G00310</name>
</gene>
<dbReference type="OrthoDB" id="434393at2759"/>
<evidence type="ECO:0000256" key="3">
    <source>
        <dbReference type="ARBA" id="ARBA00022692"/>
    </source>
</evidence>
<evidence type="ECO:0000313" key="8">
    <source>
        <dbReference type="Proteomes" id="UP000036987"/>
    </source>
</evidence>
<feature type="transmembrane region" description="Helical" evidence="6">
    <location>
        <begin position="7"/>
        <end position="27"/>
    </location>
</feature>
<keyword evidence="8" id="KW-1185">Reference proteome</keyword>
<dbReference type="PANTHER" id="PTHR12290">
    <property type="entry name" value="CORNICHON-RELATED"/>
    <property type="match status" value="1"/>
</dbReference>
<evidence type="ECO:0000256" key="6">
    <source>
        <dbReference type="SAM" id="Phobius"/>
    </source>
</evidence>
<feature type="transmembrane region" description="Helical" evidence="6">
    <location>
        <begin position="114"/>
        <end position="137"/>
    </location>
</feature>
<evidence type="ECO:0000256" key="4">
    <source>
        <dbReference type="ARBA" id="ARBA00022989"/>
    </source>
</evidence>
<dbReference type="GO" id="GO:0016020">
    <property type="term" value="C:membrane"/>
    <property type="evidence" value="ECO:0007669"/>
    <property type="project" value="UniProtKB-SubCell"/>
</dbReference>
<reference evidence="8" key="1">
    <citation type="journal article" date="2016" name="Nature">
        <title>The genome of the seagrass Zostera marina reveals angiosperm adaptation to the sea.</title>
        <authorList>
            <person name="Olsen J.L."/>
            <person name="Rouze P."/>
            <person name="Verhelst B."/>
            <person name="Lin Y.-C."/>
            <person name="Bayer T."/>
            <person name="Collen J."/>
            <person name="Dattolo E."/>
            <person name="De Paoli E."/>
            <person name="Dittami S."/>
            <person name="Maumus F."/>
            <person name="Michel G."/>
            <person name="Kersting A."/>
            <person name="Lauritano C."/>
            <person name="Lohaus R."/>
            <person name="Toepel M."/>
            <person name="Tonon T."/>
            <person name="Vanneste K."/>
            <person name="Amirebrahimi M."/>
            <person name="Brakel J."/>
            <person name="Bostroem C."/>
            <person name="Chovatia M."/>
            <person name="Grimwood J."/>
            <person name="Jenkins J.W."/>
            <person name="Jueterbock A."/>
            <person name="Mraz A."/>
            <person name="Stam W.T."/>
            <person name="Tice H."/>
            <person name="Bornberg-Bauer E."/>
            <person name="Green P.J."/>
            <person name="Pearson G.A."/>
            <person name="Procaccini G."/>
            <person name="Duarte C.M."/>
            <person name="Schmutz J."/>
            <person name="Reusch T.B.H."/>
            <person name="Van de Peer Y."/>
        </authorList>
    </citation>
    <scope>NUCLEOTIDE SEQUENCE [LARGE SCALE GENOMIC DNA]</scope>
    <source>
        <strain evidence="8">cv. Finnish</strain>
    </source>
</reference>
<keyword evidence="5 6" id="KW-0472">Membrane</keyword>
<organism evidence="7 8">
    <name type="scientific">Zostera marina</name>
    <name type="common">Eelgrass</name>
    <dbReference type="NCBI Taxonomy" id="29655"/>
    <lineage>
        <taxon>Eukaryota</taxon>
        <taxon>Viridiplantae</taxon>
        <taxon>Streptophyta</taxon>
        <taxon>Embryophyta</taxon>
        <taxon>Tracheophyta</taxon>
        <taxon>Spermatophyta</taxon>
        <taxon>Magnoliopsida</taxon>
        <taxon>Liliopsida</taxon>
        <taxon>Zosteraceae</taxon>
        <taxon>Zostera</taxon>
    </lineage>
</organism>
<accession>A0A0K9PW43</accession>
<dbReference type="GO" id="GO:0016192">
    <property type="term" value="P:vesicle-mediated transport"/>
    <property type="evidence" value="ECO:0007669"/>
    <property type="project" value="InterPro"/>
</dbReference>
<dbReference type="GO" id="GO:0005102">
    <property type="term" value="F:signaling receptor binding"/>
    <property type="evidence" value="ECO:0000318"/>
    <property type="project" value="GO_Central"/>
</dbReference>
<sequence length="152" mass="17489">MALDLILWLFIFFSVIGLIGMNAYQLINLTDLEFDYINLYDSSSRINAIVIPEFVVQGAVCAVFLLTCHWFPFLIMAPITYYHVRLYRKRAHLLDVTEIFSLIPGEKKYRLIKLGFYVSIFLITIYRLVVAAVIALIHEDGPDGVIFESGIY</sequence>